<dbReference type="PANTHER" id="PTHR43611:SF3">
    <property type="entry name" value="FLAVIN MONONUCLEOTIDE HYDROLASE 1, CHLOROPLATIC"/>
    <property type="match status" value="1"/>
</dbReference>
<organism evidence="3 4">
    <name type="scientific">Pseudoloma neurophilia</name>
    <dbReference type="NCBI Taxonomy" id="146866"/>
    <lineage>
        <taxon>Eukaryota</taxon>
        <taxon>Fungi</taxon>
        <taxon>Fungi incertae sedis</taxon>
        <taxon>Microsporidia</taxon>
        <taxon>Pseudoloma</taxon>
    </lineage>
</organism>
<feature type="region of interest" description="Disordered" evidence="1">
    <location>
        <begin position="171"/>
        <end position="205"/>
    </location>
</feature>
<dbReference type="OrthoDB" id="2195201at2759"/>
<comment type="caution">
    <text evidence="3">The sequence shown here is derived from an EMBL/GenBank/DDBJ whole genome shotgun (WGS) entry which is preliminary data.</text>
</comment>
<gene>
    <name evidence="3" type="ORF">M153_700000660</name>
</gene>
<proteinExistence type="predicted"/>
<evidence type="ECO:0000256" key="2">
    <source>
        <dbReference type="SAM" id="SignalP"/>
    </source>
</evidence>
<keyword evidence="4" id="KW-1185">Reference proteome</keyword>
<feature type="signal peptide" evidence="2">
    <location>
        <begin position="1"/>
        <end position="18"/>
    </location>
</feature>
<dbReference type="Gene3D" id="3.40.50.1000">
    <property type="entry name" value="HAD superfamily/HAD-like"/>
    <property type="match status" value="1"/>
</dbReference>
<dbReference type="InterPro" id="IPR023214">
    <property type="entry name" value="HAD_sf"/>
</dbReference>
<feature type="compositionally biased region" description="Polar residues" evidence="1">
    <location>
        <begin position="276"/>
        <end position="290"/>
    </location>
</feature>
<feature type="compositionally biased region" description="Basic and acidic residues" evidence="1">
    <location>
        <begin position="251"/>
        <end position="266"/>
    </location>
</feature>
<dbReference type="SUPFAM" id="SSF56784">
    <property type="entry name" value="HAD-like"/>
    <property type="match status" value="1"/>
</dbReference>
<name>A0A0R0LWA1_9MICR</name>
<dbReference type="Proteomes" id="UP000051530">
    <property type="component" value="Unassembled WGS sequence"/>
</dbReference>
<evidence type="ECO:0000313" key="4">
    <source>
        <dbReference type="Proteomes" id="UP000051530"/>
    </source>
</evidence>
<evidence type="ECO:0000256" key="1">
    <source>
        <dbReference type="SAM" id="MobiDB-lite"/>
    </source>
</evidence>
<dbReference type="AlphaFoldDB" id="A0A0R0LWA1"/>
<accession>A0A0R0LWA1</accession>
<feature type="region of interest" description="Disordered" evidence="1">
    <location>
        <begin position="251"/>
        <end position="290"/>
    </location>
</feature>
<dbReference type="InterPro" id="IPR036412">
    <property type="entry name" value="HAD-like_sf"/>
</dbReference>
<dbReference type="EMBL" id="LGUB01000266">
    <property type="protein sequence ID" value="KRH93641.1"/>
    <property type="molecule type" value="Genomic_DNA"/>
</dbReference>
<feature type="chain" id="PRO_5006398971" evidence="2">
    <location>
        <begin position="19"/>
        <end position="430"/>
    </location>
</feature>
<sequence>MAMIPFICVCTNLLIVKSAWLSNSQTFFDHNPQYEQSNDFLVQQNQSISHIYYVNETKKLDNIVAQPGSKTKNDNHPSKQITEAFIDQTQIQNTTLDPLVHVEHVTGHQSDKNSLRYKDEVTFINEIGNPEPSIQNTTLDRLVHVEHVTGHQSDKNSLKYLDEVAFMNEITNPRPYRDEPTKIEPSANLSDKSRPQKPARSTISDIKQENSPIFIRLKEEELKFFRQFLKPVHDERIIIFDIDKTLYREIPGNERETQRGKNDPKNTVKSKPVNDKSINSVRSPQNYSTTNKENRALNFQTLLSKLQTNQELKDFLDSLPYKKFCFTNNTIQGSKKILEKLGVLSCFEVVFAKDNTIYKSSIVKPNKCAYEFVSNLLKIANNKNIIFFDDEGRNIIGAKSVGWNAVRIRKNDELIDRVKKTLEKLLDEII</sequence>
<evidence type="ECO:0000313" key="3">
    <source>
        <dbReference type="EMBL" id="KRH93641.1"/>
    </source>
</evidence>
<keyword evidence="2" id="KW-0732">Signal</keyword>
<reference evidence="3 4" key="1">
    <citation type="submission" date="2015-07" db="EMBL/GenBank/DDBJ databases">
        <title>The genome of Pseudoloma neurophilia, a relevant intracellular parasite of the zebrafish.</title>
        <authorList>
            <person name="Ndikumana S."/>
            <person name="Pelin A."/>
            <person name="Sanders J."/>
            <person name="Corradi N."/>
        </authorList>
    </citation>
    <scope>NUCLEOTIDE SEQUENCE [LARGE SCALE GENOMIC DNA]</scope>
    <source>
        <strain evidence="3 4">MK1</strain>
    </source>
</reference>
<dbReference type="PANTHER" id="PTHR43611">
    <property type="entry name" value="ALPHA-D-GLUCOSE 1-PHOSPHATE PHOSPHATASE"/>
    <property type="match status" value="1"/>
</dbReference>
<dbReference type="VEuPathDB" id="MicrosporidiaDB:M153_700000660"/>
<protein>
    <submittedName>
        <fullName evidence="3">Pyrimidine 5-nucleotidase</fullName>
    </submittedName>
</protein>
<dbReference type="Pfam" id="PF00702">
    <property type="entry name" value="Hydrolase"/>
    <property type="match status" value="1"/>
</dbReference>